<dbReference type="PROSITE" id="PS50297">
    <property type="entry name" value="ANK_REP_REGION"/>
    <property type="match status" value="1"/>
</dbReference>
<dbReference type="PANTHER" id="PTHR46224:SF6">
    <property type="entry name" value="ANKYRIN REPEAT FAMILY PROTEIN"/>
    <property type="match status" value="1"/>
</dbReference>
<dbReference type="InterPro" id="IPR002110">
    <property type="entry name" value="Ankyrin_rpt"/>
</dbReference>
<protein>
    <submittedName>
        <fullName evidence="2">Ankyrin repeat protein RBE_0220</fullName>
    </submittedName>
</protein>
<dbReference type="Proteomes" id="UP001642464">
    <property type="component" value="Unassembled WGS sequence"/>
</dbReference>
<dbReference type="Gene3D" id="1.25.40.20">
    <property type="entry name" value="Ankyrin repeat-containing domain"/>
    <property type="match status" value="2"/>
</dbReference>
<comment type="caution">
    <text evidence="2">The sequence shown here is derived from an EMBL/GenBank/DDBJ whole genome shotgun (WGS) entry which is preliminary data.</text>
</comment>
<accession>A0ABP0KBV6</accession>
<dbReference type="SMART" id="SM00248">
    <property type="entry name" value="ANK"/>
    <property type="match status" value="5"/>
</dbReference>
<evidence type="ECO:0000313" key="2">
    <source>
        <dbReference type="EMBL" id="CAK9024280.1"/>
    </source>
</evidence>
<evidence type="ECO:0000256" key="1">
    <source>
        <dbReference type="PROSITE-ProRule" id="PRU00023"/>
    </source>
</evidence>
<keyword evidence="1" id="KW-0040">ANK repeat</keyword>
<dbReference type="InterPro" id="IPR051616">
    <property type="entry name" value="Cul2-RING_E3_ligase_SR"/>
</dbReference>
<organism evidence="2 3">
    <name type="scientific">Durusdinium trenchii</name>
    <dbReference type="NCBI Taxonomy" id="1381693"/>
    <lineage>
        <taxon>Eukaryota</taxon>
        <taxon>Sar</taxon>
        <taxon>Alveolata</taxon>
        <taxon>Dinophyceae</taxon>
        <taxon>Suessiales</taxon>
        <taxon>Symbiodiniaceae</taxon>
        <taxon>Durusdinium</taxon>
    </lineage>
</organism>
<dbReference type="Pfam" id="PF12796">
    <property type="entry name" value="Ank_2"/>
    <property type="match status" value="1"/>
</dbReference>
<reference evidence="2 3" key="1">
    <citation type="submission" date="2024-02" db="EMBL/GenBank/DDBJ databases">
        <authorList>
            <person name="Chen Y."/>
            <person name="Shah S."/>
            <person name="Dougan E. K."/>
            <person name="Thang M."/>
            <person name="Chan C."/>
        </authorList>
    </citation>
    <scope>NUCLEOTIDE SEQUENCE [LARGE SCALE GENOMIC DNA]</scope>
</reference>
<dbReference type="InterPro" id="IPR036770">
    <property type="entry name" value="Ankyrin_rpt-contain_sf"/>
</dbReference>
<dbReference type="PROSITE" id="PS50088">
    <property type="entry name" value="ANK_REPEAT"/>
    <property type="match status" value="1"/>
</dbReference>
<gene>
    <name evidence="2" type="ORF">SCF082_LOCUS16560</name>
</gene>
<evidence type="ECO:0000313" key="3">
    <source>
        <dbReference type="Proteomes" id="UP001642464"/>
    </source>
</evidence>
<dbReference type="PANTHER" id="PTHR46224">
    <property type="entry name" value="ANKYRIN REPEAT FAMILY PROTEIN"/>
    <property type="match status" value="1"/>
</dbReference>
<keyword evidence="3" id="KW-1185">Reference proteome</keyword>
<name>A0ABP0KBV6_9DINO</name>
<feature type="repeat" description="ANK" evidence="1">
    <location>
        <begin position="906"/>
        <end position="938"/>
    </location>
</feature>
<dbReference type="SUPFAM" id="SSF48403">
    <property type="entry name" value="Ankyrin repeat"/>
    <property type="match status" value="1"/>
</dbReference>
<dbReference type="EMBL" id="CAXAMM010010813">
    <property type="protein sequence ID" value="CAK9024280.1"/>
    <property type="molecule type" value="Genomic_DNA"/>
</dbReference>
<sequence length="963" mass="108901">MWRLGVGLVLTEAVEVVVPCSAPFCRFRCNDFHNETSRQVSGSEFWPELAPVKVENGEGALVYPIGFSIPEEALVPCLPEKYWPFAVSDGSDGMTPVWEYQFQFYQEAEYHRQYRHAYFGITRKKYGYDCLRHYEIIANGALPLFLGHLDLPEKAVPFLPRDLLKEAWELLGNWSLHKLRAKRVNIDQEKYYTLLRRMMTYARHHLTTKAMAKYVLQTVRRYDTATESEFRCPKILFLVGRPAPDYQRDLILHGLKKLCDEVVDFPRVDHLYSPNPKIRPDPVHDNWQKRRGQLYGNGFTYAMTLDFDLGQVDRDGILAKILDHAYDLVIFGSIYRNPTFFREVQEAYAPKDIVFIDGEDLHLRDPAKLARVVCPDPSKMAGAPPLPMARGSSSGLLWSVTHFPAQGSIVSDFLKMEGPPEPHHVLLHQGLLHQWVPGMRVTFVSHQWLSETHPDPDGRHAAVLRGTLQGVLDRSLKVDLEVAHEAQADFFQAYEYARQQVLEGYIFLDWFAIPQITARAAGVNEDQTKSDAARAVQSIPFYVEVSNIFLALVPEVTHSTTKVCCNYASWLSRGWCRAELWCHLLSNKPHTERVIVVYSEKESQWMFPADWQENTIDQGEFSVESDREVVVKLGEAAVEHKIQHLSATGSLSLYRFFLARRPKMLGKPELNWDVKGFLHHFKFPDFDDAINDQSSMCAVLCATFAGDVKMLKLLLESRADANFRSHGLVDLGYSDSTTILMVAVQSKQPTALVTTLLELRADVNGRTDYGGTPLGLAKSPEHVRELLHFRADLHAQYEPLGLTPLTSVCGSADHETVKALLEADADPNPEVCCLGITPILSAVTFARANRNAVEIVELLIKYRANPNVRSRQTGFWIPVTWAARAQVALFGREACSFPTRETAMLPGETSLLKAASLGHEEMTEALLRHGAEMVPNDRGETPQGLAEANGHYHLRKVFETFTV</sequence>
<proteinExistence type="predicted"/>